<keyword evidence="2" id="KW-0479">Metal-binding</keyword>
<evidence type="ECO:0000256" key="4">
    <source>
        <dbReference type="ARBA" id="ARBA00023239"/>
    </source>
</evidence>
<name>A0A3B1DXT9_9ZZZZ</name>
<dbReference type="PROSITE" id="PS00987">
    <property type="entry name" value="PTPS_1"/>
    <property type="match status" value="1"/>
</dbReference>
<dbReference type="PANTHER" id="PTHR12589:SF7">
    <property type="entry name" value="6-PYRUVOYL TETRAHYDROBIOPTERIN SYNTHASE"/>
    <property type="match status" value="1"/>
</dbReference>
<dbReference type="Gene3D" id="3.30.479.10">
    <property type="entry name" value="6-pyruvoyl tetrahydropterin synthase/QueD"/>
    <property type="match status" value="1"/>
</dbReference>
<dbReference type="InterPro" id="IPR007115">
    <property type="entry name" value="6-PTP_synth/QueD"/>
</dbReference>
<evidence type="ECO:0000256" key="3">
    <source>
        <dbReference type="ARBA" id="ARBA00022833"/>
    </source>
</evidence>
<organism evidence="5">
    <name type="scientific">hydrothermal vent metagenome</name>
    <dbReference type="NCBI Taxonomy" id="652676"/>
    <lineage>
        <taxon>unclassified sequences</taxon>
        <taxon>metagenomes</taxon>
        <taxon>ecological metagenomes</taxon>
    </lineage>
</organism>
<dbReference type="GO" id="GO:0003874">
    <property type="term" value="F:6-pyruvoyltetrahydropterin synthase activity"/>
    <property type="evidence" value="ECO:0007669"/>
    <property type="project" value="UniProtKB-EC"/>
</dbReference>
<evidence type="ECO:0000256" key="1">
    <source>
        <dbReference type="ARBA" id="ARBA00001947"/>
    </source>
</evidence>
<dbReference type="GO" id="GO:0046872">
    <property type="term" value="F:metal ion binding"/>
    <property type="evidence" value="ECO:0007669"/>
    <property type="project" value="UniProtKB-KW"/>
</dbReference>
<evidence type="ECO:0000313" key="5">
    <source>
        <dbReference type="EMBL" id="VAX41214.1"/>
    </source>
</evidence>
<protein>
    <submittedName>
        <fullName evidence="5">6-pyruvoyl tetrahydrobiopterin synthase</fullName>
        <ecNumber evidence="5">4.2.3.12</ecNumber>
    </submittedName>
</protein>
<dbReference type="EC" id="4.2.3.12" evidence="5"/>
<accession>A0A3B1DXT9</accession>
<dbReference type="InterPro" id="IPR022470">
    <property type="entry name" value="PTPS_Cys_AS"/>
</dbReference>
<feature type="non-terminal residue" evidence="5">
    <location>
        <position position="1"/>
    </location>
</feature>
<dbReference type="PANTHER" id="PTHR12589">
    <property type="entry name" value="PYRUVOYL TETRAHYDROBIOPTERIN SYNTHASE"/>
    <property type="match status" value="1"/>
</dbReference>
<dbReference type="AlphaFoldDB" id="A0A3B1DXT9"/>
<dbReference type="GO" id="GO:0006729">
    <property type="term" value="P:tetrahydrobiopterin biosynthetic process"/>
    <property type="evidence" value="ECO:0007669"/>
    <property type="project" value="InterPro"/>
</dbReference>
<evidence type="ECO:0000256" key="2">
    <source>
        <dbReference type="ARBA" id="ARBA00022723"/>
    </source>
</evidence>
<dbReference type="EMBL" id="UOGK01000505">
    <property type="protein sequence ID" value="VAX41214.1"/>
    <property type="molecule type" value="Genomic_DNA"/>
</dbReference>
<dbReference type="Pfam" id="PF01242">
    <property type="entry name" value="PTPS"/>
    <property type="match status" value="1"/>
</dbReference>
<proteinExistence type="predicted"/>
<dbReference type="SUPFAM" id="SSF55620">
    <property type="entry name" value="Tetrahydrobiopterin biosynthesis enzymes-like"/>
    <property type="match status" value="1"/>
</dbReference>
<dbReference type="InterPro" id="IPR038418">
    <property type="entry name" value="6-PTP_synth/QueD_sf"/>
</dbReference>
<comment type="cofactor">
    <cofactor evidence="1">
        <name>Zn(2+)</name>
        <dbReference type="ChEBI" id="CHEBI:29105"/>
    </cofactor>
</comment>
<keyword evidence="3" id="KW-0862">Zinc</keyword>
<sequence length="160" mass="17422">TAIELGLSPYHALAMTADDTTHATIHLRFDFAAAHRLHVPAWSDEANLAYFGKCNNPNGHGHNYRFEVRVAIPAPHLGSFSIDALEAIVESAVIARFDHKHLNLDTEEFAAGTGLNPTVENIARVCYSLLALPVATLGEGITLCAVRVWETDRTSSEYPA</sequence>
<keyword evidence="4 5" id="KW-0456">Lyase</keyword>
<gene>
    <name evidence="5" type="ORF">MNBD_PLANCTO03-977</name>
</gene>
<reference evidence="5" key="1">
    <citation type="submission" date="2018-06" db="EMBL/GenBank/DDBJ databases">
        <authorList>
            <person name="Zhirakovskaya E."/>
        </authorList>
    </citation>
    <scope>NUCLEOTIDE SEQUENCE</scope>
</reference>